<dbReference type="AlphaFoldDB" id="A0A8S1Y958"/>
<accession>A0A8S1Y958</accession>
<gene>
    <name evidence="1" type="ORF">POCTA_138.1.T1500009</name>
</gene>
<protein>
    <submittedName>
        <fullName evidence="1">Uncharacterized protein</fullName>
    </submittedName>
</protein>
<dbReference type="EMBL" id="CAJJDP010000152">
    <property type="protein sequence ID" value="CAD8210130.1"/>
    <property type="molecule type" value="Genomic_DNA"/>
</dbReference>
<dbReference type="Proteomes" id="UP000683925">
    <property type="component" value="Unassembled WGS sequence"/>
</dbReference>
<name>A0A8S1Y958_PAROT</name>
<comment type="caution">
    <text evidence="1">The sequence shown here is derived from an EMBL/GenBank/DDBJ whole genome shotgun (WGS) entry which is preliminary data.</text>
</comment>
<reference evidence="1" key="1">
    <citation type="submission" date="2021-01" db="EMBL/GenBank/DDBJ databases">
        <authorList>
            <consortium name="Genoscope - CEA"/>
            <person name="William W."/>
        </authorList>
    </citation>
    <scope>NUCLEOTIDE SEQUENCE</scope>
</reference>
<proteinExistence type="predicted"/>
<sequence>MCMTQSLVQESLTKITPAYLQAVSANPLQALGLGIHLSPAVLITHFKLQQVQQPFQVTPPFKLTRCAFSHLISIQTGLVASVQSSHQHFNGVIVLTYSISQLSSSFLPPQVAGRSIQPASSLSTTHPDLQPVHPALVVQVVAEAVRQDQSTQFFPINPHFPPPFLI</sequence>
<organism evidence="1 2">
    <name type="scientific">Paramecium octaurelia</name>
    <dbReference type="NCBI Taxonomy" id="43137"/>
    <lineage>
        <taxon>Eukaryota</taxon>
        <taxon>Sar</taxon>
        <taxon>Alveolata</taxon>
        <taxon>Ciliophora</taxon>
        <taxon>Intramacronucleata</taxon>
        <taxon>Oligohymenophorea</taxon>
        <taxon>Peniculida</taxon>
        <taxon>Parameciidae</taxon>
        <taxon>Paramecium</taxon>
    </lineage>
</organism>
<evidence type="ECO:0000313" key="1">
    <source>
        <dbReference type="EMBL" id="CAD8210130.1"/>
    </source>
</evidence>
<keyword evidence="2" id="KW-1185">Reference proteome</keyword>
<evidence type="ECO:0000313" key="2">
    <source>
        <dbReference type="Proteomes" id="UP000683925"/>
    </source>
</evidence>